<gene>
    <name evidence="4" type="ORF">BCF33_0330</name>
</gene>
<evidence type="ECO:0008006" key="6">
    <source>
        <dbReference type="Google" id="ProtNLM"/>
    </source>
</evidence>
<dbReference type="AlphaFoldDB" id="A0A2T0X732"/>
<dbReference type="GO" id="GO:0016491">
    <property type="term" value="F:oxidoreductase activity"/>
    <property type="evidence" value="ECO:0007669"/>
    <property type="project" value="UniProtKB-KW"/>
</dbReference>
<evidence type="ECO:0000256" key="1">
    <source>
        <dbReference type="ARBA" id="ARBA00006484"/>
    </source>
</evidence>
<dbReference type="SUPFAM" id="SSF51735">
    <property type="entry name" value="NAD(P)-binding Rossmann-fold domains"/>
    <property type="match status" value="1"/>
</dbReference>
<dbReference type="PRINTS" id="PR00081">
    <property type="entry name" value="GDHRDH"/>
</dbReference>
<comment type="similarity">
    <text evidence="1 3">Belongs to the short-chain dehydrogenases/reductases (SDR) family.</text>
</comment>
<dbReference type="PANTHER" id="PTHR42901">
    <property type="entry name" value="ALCOHOL DEHYDROGENASE"/>
    <property type="match status" value="1"/>
</dbReference>
<dbReference type="EMBL" id="PVTT01000001">
    <property type="protein sequence ID" value="PRY94733.1"/>
    <property type="molecule type" value="Genomic_DNA"/>
</dbReference>
<evidence type="ECO:0000313" key="4">
    <source>
        <dbReference type="EMBL" id="PRY94733.1"/>
    </source>
</evidence>
<dbReference type="RefSeq" id="WP_106159199.1">
    <property type="nucleotide sequence ID" value="NZ_PVTT01000001.1"/>
</dbReference>
<protein>
    <recommendedName>
        <fullName evidence="6">Short-subunit dehydrogenase</fullName>
    </recommendedName>
</protein>
<dbReference type="PRINTS" id="PR00080">
    <property type="entry name" value="SDRFAMILY"/>
</dbReference>
<reference evidence="4 5" key="1">
    <citation type="submission" date="2018-03" db="EMBL/GenBank/DDBJ databases">
        <title>Genomic Encyclopedia of Archaeal and Bacterial Type Strains, Phase II (KMG-II): from individual species to whole genera.</title>
        <authorList>
            <person name="Goeker M."/>
        </authorList>
    </citation>
    <scope>NUCLEOTIDE SEQUENCE [LARGE SCALE GENOMIC DNA]</scope>
    <source>
        <strain evidence="4 5">DSM 29318</strain>
    </source>
</reference>
<evidence type="ECO:0000313" key="5">
    <source>
        <dbReference type="Proteomes" id="UP000238801"/>
    </source>
</evidence>
<keyword evidence="5" id="KW-1185">Reference proteome</keyword>
<dbReference type="Proteomes" id="UP000238801">
    <property type="component" value="Unassembled WGS sequence"/>
</dbReference>
<name>A0A2T0X732_9RHOB</name>
<dbReference type="CDD" id="cd05233">
    <property type="entry name" value="SDR_c"/>
    <property type="match status" value="1"/>
</dbReference>
<keyword evidence="2" id="KW-0560">Oxidoreductase</keyword>
<dbReference type="InterPro" id="IPR002347">
    <property type="entry name" value="SDR_fam"/>
</dbReference>
<evidence type="ECO:0000256" key="3">
    <source>
        <dbReference type="RuleBase" id="RU000363"/>
    </source>
</evidence>
<sequence length="255" mass="27096">MTKPLALVTGASAGIGREIARLHAARGGDLIVTARRADALEALAVELKDAHGTETRVVAQDLGAAGGARALIDAAGGRIPDYLVNNAGFGGTGAFTDRDLDRDLAMIDLNVTRLVELCHHYGRAMKARGSGRILNVGSTAGFVPGPFQATYYATKAFVNSFSQALDEELREHGVTVTVLAPGYVETEFADVAQMRHTDLVKAGGATAESVAEVGYDAMLRGDLVAINDRRLAAMLRTIGLAPRRQVLKMIRKRQQ</sequence>
<proteinExistence type="inferred from homology"/>
<dbReference type="Pfam" id="PF00106">
    <property type="entry name" value="adh_short"/>
    <property type="match status" value="1"/>
</dbReference>
<dbReference type="PANTHER" id="PTHR42901:SF1">
    <property type="entry name" value="ALCOHOL DEHYDROGENASE"/>
    <property type="match status" value="1"/>
</dbReference>
<organism evidence="4 5">
    <name type="scientific">Hasllibacter halocynthiae</name>
    <dbReference type="NCBI Taxonomy" id="595589"/>
    <lineage>
        <taxon>Bacteria</taxon>
        <taxon>Pseudomonadati</taxon>
        <taxon>Pseudomonadota</taxon>
        <taxon>Alphaproteobacteria</taxon>
        <taxon>Rhodobacterales</taxon>
        <taxon>Roseobacteraceae</taxon>
        <taxon>Hasllibacter</taxon>
    </lineage>
</organism>
<accession>A0A2T0X732</accession>
<dbReference type="InterPro" id="IPR036291">
    <property type="entry name" value="NAD(P)-bd_dom_sf"/>
</dbReference>
<evidence type="ECO:0000256" key="2">
    <source>
        <dbReference type="ARBA" id="ARBA00023002"/>
    </source>
</evidence>
<comment type="caution">
    <text evidence="4">The sequence shown here is derived from an EMBL/GenBank/DDBJ whole genome shotgun (WGS) entry which is preliminary data.</text>
</comment>
<dbReference type="PIRSF" id="PIRSF000126">
    <property type="entry name" value="11-beta-HSD1"/>
    <property type="match status" value="1"/>
</dbReference>
<dbReference type="Gene3D" id="3.40.50.720">
    <property type="entry name" value="NAD(P)-binding Rossmann-like Domain"/>
    <property type="match status" value="1"/>
</dbReference>
<dbReference type="OrthoDB" id="9808814at2"/>